<accession>A0A9Q1JFN6</accession>
<keyword evidence="2" id="KW-1185">Reference proteome</keyword>
<proteinExistence type="predicted"/>
<dbReference type="AlphaFoldDB" id="A0A9Q1JFN6"/>
<evidence type="ECO:0000313" key="1">
    <source>
        <dbReference type="EMBL" id="KAJ8422522.1"/>
    </source>
</evidence>
<dbReference type="Proteomes" id="UP001153076">
    <property type="component" value="Unassembled WGS sequence"/>
</dbReference>
<protein>
    <submittedName>
        <fullName evidence="1">Uncharacterized protein</fullName>
    </submittedName>
</protein>
<reference evidence="1" key="1">
    <citation type="submission" date="2022-04" db="EMBL/GenBank/DDBJ databases">
        <title>Carnegiea gigantea Genome sequencing and assembly v2.</title>
        <authorList>
            <person name="Copetti D."/>
            <person name="Sanderson M.J."/>
            <person name="Burquez A."/>
            <person name="Wojciechowski M.F."/>
        </authorList>
    </citation>
    <scope>NUCLEOTIDE SEQUENCE</scope>
    <source>
        <strain evidence="1">SGP5-SGP5p</strain>
        <tissue evidence="1">Aerial part</tissue>
    </source>
</reference>
<evidence type="ECO:0000313" key="2">
    <source>
        <dbReference type="Proteomes" id="UP001153076"/>
    </source>
</evidence>
<gene>
    <name evidence="1" type="ORF">Cgig2_003588</name>
</gene>
<name>A0A9Q1JFN6_9CARY</name>
<organism evidence="1 2">
    <name type="scientific">Carnegiea gigantea</name>
    <dbReference type="NCBI Taxonomy" id="171969"/>
    <lineage>
        <taxon>Eukaryota</taxon>
        <taxon>Viridiplantae</taxon>
        <taxon>Streptophyta</taxon>
        <taxon>Embryophyta</taxon>
        <taxon>Tracheophyta</taxon>
        <taxon>Spermatophyta</taxon>
        <taxon>Magnoliopsida</taxon>
        <taxon>eudicotyledons</taxon>
        <taxon>Gunneridae</taxon>
        <taxon>Pentapetalae</taxon>
        <taxon>Caryophyllales</taxon>
        <taxon>Cactineae</taxon>
        <taxon>Cactaceae</taxon>
        <taxon>Cactoideae</taxon>
        <taxon>Echinocereeae</taxon>
        <taxon>Carnegiea</taxon>
    </lineage>
</organism>
<comment type="caution">
    <text evidence="1">The sequence shown here is derived from an EMBL/GenBank/DDBJ whole genome shotgun (WGS) entry which is preliminary data.</text>
</comment>
<sequence>MYGFFNNKRIVLYDILLQQILITLQLGKSQGSPMYSLLELFCENLLVATIIVPSSRDQTKNAYKGLGTNAAMPADIHLSFFCAIDYGSQGECNPIVRRGKFEALIDQTLENDVLLCEADRMATCVAIYVFADQTMMPSSPSFEKIKLGDVEGIQMQRARSLIVQNVRELYSSY</sequence>
<dbReference type="EMBL" id="JAKOGI010002233">
    <property type="protein sequence ID" value="KAJ8422522.1"/>
    <property type="molecule type" value="Genomic_DNA"/>
</dbReference>